<dbReference type="EMBL" id="AP021879">
    <property type="protein sequence ID" value="BBO93231.1"/>
    <property type="molecule type" value="Genomic_DNA"/>
</dbReference>
<keyword evidence="2" id="KW-1185">Reference proteome</keyword>
<evidence type="ECO:0000313" key="2">
    <source>
        <dbReference type="Proteomes" id="UP000422108"/>
    </source>
</evidence>
<name>A0A5K8AKL0_9BACT</name>
<gene>
    <name evidence="1" type="ORF">DSCOOX_64110</name>
</gene>
<sequence length="166" mass="19021">MLAILIQLPPAFDWVPDHRLYLSHLLDALVGLPVAVEFRHRSWADERVFKGFKDRRVTLVTVDVPDLGYLFPSLDVVTNPDLIYIRFHGRNTRGWRSGNMQKQFDYDYSPAELEHWSSSTIPKMAATARTGAIFFNNHVRVQAPRNAQILVAQLENRGFSMKPSGQ</sequence>
<dbReference type="PANTHER" id="PTHR30348">
    <property type="entry name" value="UNCHARACTERIZED PROTEIN YECE"/>
    <property type="match status" value="1"/>
</dbReference>
<dbReference type="Pfam" id="PF01904">
    <property type="entry name" value="DUF72"/>
    <property type="match status" value="1"/>
</dbReference>
<dbReference type="InterPro" id="IPR002763">
    <property type="entry name" value="DUF72"/>
</dbReference>
<dbReference type="SUPFAM" id="SSF117396">
    <property type="entry name" value="TM1631-like"/>
    <property type="match status" value="1"/>
</dbReference>
<protein>
    <recommendedName>
        <fullName evidence="3">DUF72 domain-containing protein</fullName>
    </recommendedName>
</protein>
<organism evidence="1 2">
    <name type="scientific">Desulfosarcina ovata subsp. ovata</name>
    <dbReference type="NCBI Taxonomy" id="2752305"/>
    <lineage>
        <taxon>Bacteria</taxon>
        <taxon>Pseudomonadati</taxon>
        <taxon>Thermodesulfobacteriota</taxon>
        <taxon>Desulfobacteria</taxon>
        <taxon>Desulfobacterales</taxon>
        <taxon>Desulfosarcinaceae</taxon>
        <taxon>Desulfosarcina</taxon>
    </lineage>
</organism>
<dbReference type="Gene3D" id="3.20.20.410">
    <property type="entry name" value="Protein of unknown function UPF0759"/>
    <property type="match status" value="1"/>
</dbReference>
<dbReference type="PANTHER" id="PTHR30348:SF4">
    <property type="entry name" value="DUF72 DOMAIN-CONTAINING PROTEIN"/>
    <property type="match status" value="1"/>
</dbReference>
<proteinExistence type="predicted"/>
<dbReference type="RefSeq" id="WP_231717196.1">
    <property type="nucleotide sequence ID" value="NZ_AP021879.1"/>
</dbReference>
<dbReference type="AlphaFoldDB" id="A0A5K8AKL0"/>
<reference evidence="1 2" key="1">
    <citation type="submission" date="2019-11" db="EMBL/GenBank/DDBJ databases">
        <title>Comparative genomics of hydrocarbon-degrading Desulfosarcina strains.</title>
        <authorList>
            <person name="Watanabe M."/>
            <person name="Kojima H."/>
            <person name="Fukui M."/>
        </authorList>
    </citation>
    <scope>NUCLEOTIDE SEQUENCE [LARGE SCALE GENOMIC DNA]</scope>
    <source>
        <strain evidence="2">oXyS1</strain>
    </source>
</reference>
<evidence type="ECO:0000313" key="1">
    <source>
        <dbReference type="EMBL" id="BBO93231.1"/>
    </source>
</evidence>
<dbReference type="InterPro" id="IPR036520">
    <property type="entry name" value="UPF0759_sf"/>
</dbReference>
<dbReference type="Proteomes" id="UP000422108">
    <property type="component" value="Chromosome"/>
</dbReference>
<evidence type="ECO:0008006" key="3">
    <source>
        <dbReference type="Google" id="ProtNLM"/>
    </source>
</evidence>
<accession>A0A5K8AKL0</accession>